<dbReference type="InterPro" id="IPR023401">
    <property type="entry name" value="ODC_N"/>
</dbReference>
<dbReference type="InterPro" id="IPR003462">
    <property type="entry name" value="ODC_Mu_crystall"/>
</dbReference>
<dbReference type="OrthoDB" id="7010472at2"/>
<proteinExistence type="predicted"/>
<comment type="caution">
    <text evidence="1">The sequence shown here is derived from an EMBL/GenBank/DDBJ whole genome shotgun (WGS) entry which is preliminary data.</text>
</comment>
<keyword evidence="2" id="KW-1185">Reference proteome</keyword>
<dbReference type="Proteomes" id="UP000292346">
    <property type="component" value="Unassembled WGS sequence"/>
</dbReference>
<reference evidence="1 2" key="1">
    <citation type="submission" date="2019-02" db="EMBL/GenBank/DDBJ databases">
        <title>Kribbella capetownensis sp. nov. and Kribbella speibonae sp. nov., isolated from soil.</title>
        <authorList>
            <person name="Curtis S.M."/>
            <person name="Norton I."/>
            <person name="Everest G.J."/>
            <person name="Meyers P.R."/>
        </authorList>
    </citation>
    <scope>NUCLEOTIDE SEQUENCE [LARGE SCALE GENOMIC DNA]</scope>
    <source>
        <strain evidence="1 2">KCTC 29219</strain>
    </source>
</reference>
<dbReference type="InterPro" id="IPR036291">
    <property type="entry name" value="NAD(P)-bd_dom_sf"/>
</dbReference>
<name>A0A4R0GUD6_9ACTN</name>
<dbReference type="PIRSF" id="PIRSF001439">
    <property type="entry name" value="CryM"/>
    <property type="match status" value="1"/>
</dbReference>
<dbReference type="EMBL" id="SJJZ01000006">
    <property type="protein sequence ID" value="TCC01555.1"/>
    <property type="molecule type" value="Genomic_DNA"/>
</dbReference>
<dbReference type="GO" id="GO:0005737">
    <property type="term" value="C:cytoplasm"/>
    <property type="evidence" value="ECO:0007669"/>
    <property type="project" value="TreeGrafter"/>
</dbReference>
<accession>A0A4R0GUD6</accession>
<dbReference type="SUPFAM" id="SSF51735">
    <property type="entry name" value="NAD(P)-binding Rossmann-fold domains"/>
    <property type="match status" value="1"/>
</dbReference>
<evidence type="ECO:0000313" key="2">
    <source>
        <dbReference type="Proteomes" id="UP000292346"/>
    </source>
</evidence>
<protein>
    <submittedName>
        <fullName evidence="1">Ornithine cyclodeaminase family protein</fullName>
    </submittedName>
</protein>
<dbReference type="PANTHER" id="PTHR13812">
    <property type="entry name" value="KETIMINE REDUCTASE MU-CRYSTALLIN"/>
    <property type="match status" value="1"/>
</dbReference>
<gene>
    <name evidence="1" type="ORF">E0H45_39310</name>
</gene>
<sequence length="304" mass="31443">MRTIFPTMSISIPIVEQLPSLPPKDVLSAVRAAFTELAAGTAVQPPQTVTLLPGGGDVIAYQAATSDAYAAKVSPYLPQTDGSAIVTAWTLVLSTHTGRPVVLCDSKALTVERTAATTALAIDLLARRDASTLAIIGAGAQAHAHLRYARAVRSFADVRIYSRSLRAAQDGTIAASADEAAAGADVVLLCTSAGEAVIDVGALPAGTLVTSISTNVPRAHEIAPAALPDLEVYGDYRPTVTASAGEMVIAAEQGVWAPKQLRGDLPELLTGACERPTGERPVFFRSIGLGIEDLAIARLLVPSS</sequence>
<dbReference type="Gene3D" id="3.30.1780.10">
    <property type="entry name" value="ornithine cyclodeaminase, domain 1"/>
    <property type="match status" value="1"/>
</dbReference>
<dbReference type="AlphaFoldDB" id="A0A4R0GUD6"/>
<evidence type="ECO:0000313" key="1">
    <source>
        <dbReference type="EMBL" id="TCC01555.1"/>
    </source>
</evidence>
<organism evidence="1 2">
    <name type="scientific">Kribbella soli</name>
    <dbReference type="NCBI Taxonomy" id="1124743"/>
    <lineage>
        <taxon>Bacteria</taxon>
        <taxon>Bacillati</taxon>
        <taxon>Actinomycetota</taxon>
        <taxon>Actinomycetes</taxon>
        <taxon>Propionibacteriales</taxon>
        <taxon>Kribbellaceae</taxon>
        <taxon>Kribbella</taxon>
    </lineage>
</organism>
<dbReference type="Pfam" id="PF02423">
    <property type="entry name" value="OCD_Mu_crystall"/>
    <property type="match status" value="1"/>
</dbReference>
<dbReference type="Gene3D" id="3.40.50.720">
    <property type="entry name" value="NAD(P)-binding Rossmann-like Domain"/>
    <property type="match status" value="1"/>
</dbReference>
<dbReference type="PANTHER" id="PTHR13812:SF19">
    <property type="entry name" value="KETIMINE REDUCTASE MU-CRYSTALLIN"/>
    <property type="match status" value="1"/>
</dbReference>